<proteinExistence type="predicted"/>
<dbReference type="AlphaFoldDB" id="A0A0C2SKS3"/>
<evidence type="ECO:0000313" key="4">
    <source>
        <dbReference type="Proteomes" id="UP000054549"/>
    </source>
</evidence>
<dbReference type="PANTHER" id="PTHR33119">
    <property type="entry name" value="IFI3P"/>
    <property type="match status" value="1"/>
</dbReference>
<dbReference type="InParanoid" id="A0A0C2SKS3"/>
<dbReference type="OrthoDB" id="415532at2759"/>
<gene>
    <name evidence="3" type="ORF">M378DRAFT_164030</name>
</gene>
<dbReference type="EMBL" id="KN818255">
    <property type="protein sequence ID" value="KIL63840.1"/>
    <property type="molecule type" value="Genomic_DNA"/>
</dbReference>
<organism evidence="3 4">
    <name type="scientific">Amanita muscaria (strain Koide BX008)</name>
    <dbReference type="NCBI Taxonomy" id="946122"/>
    <lineage>
        <taxon>Eukaryota</taxon>
        <taxon>Fungi</taxon>
        <taxon>Dikarya</taxon>
        <taxon>Basidiomycota</taxon>
        <taxon>Agaricomycotina</taxon>
        <taxon>Agaricomycetes</taxon>
        <taxon>Agaricomycetidae</taxon>
        <taxon>Agaricales</taxon>
        <taxon>Pluteineae</taxon>
        <taxon>Amanitaceae</taxon>
        <taxon>Amanita</taxon>
    </lineage>
</organism>
<dbReference type="PANTHER" id="PTHR33119:SF1">
    <property type="entry name" value="FE2OG DIOXYGENASE DOMAIN-CONTAINING PROTEIN"/>
    <property type="match status" value="1"/>
</dbReference>
<reference evidence="3 4" key="1">
    <citation type="submission" date="2014-04" db="EMBL/GenBank/DDBJ databases">
        <title>Evolutionary Origins and Diversification of the Mycorrhizal Mutualists.</title>
        <authorList>
            <consortium name="DOE Joint Genome Institute"/>
            <consortium name="Mycorrhizal Genomics Consortium"/>
            <person name="Kohler A."/>
            <person name="Kuo A."/>
            <person name="Nagy L.G."/>
            <person name="Floudas D."/>
            <person name="Copeland A."/>
            <person name="Barry K.W."/>
            <person name="Cichocki N."/>
            <person name="Veneault-Fourrey C."/>
            <person name="LaButti K."/>
            <person name="Lindquist E.A."/>
            <person name="Lipzen A."/>
            <person name="Lundell T."/>
            <person name="Morin E."/>
            <person name="Murat C."/>
            <person name="Riley R."/>
            <person name="Ohm R."/>
            <person name="Sun H."/>
            <person name="Tunlid A."/>
            <person name="Henrissat B."/>
            <person name="Grigoriev I.V."/>
            <person name="Hibbett D.S."/>
            <person name="Martin F."/>
        </authorList>
    </citation>
    <scope>NUCLEOTIDE SEQUENCE [LARGE SCALE GENOMIC DNA]</scope>
    <source>
        <strain evidence="3 4">Koide BX008</strain>
    </source>
</reference>
<sequence length="558" mass="64649">MPLTTLREFTMMRLMNQLTDKPEWNIKVFDDDIANKWKNEALTVEDVDITQGMVDWCIEELRYKAKAFEKTGMVTAYNGDVIKSDVAVSSSLRLALIDAVKHLEDVPASERDWHPGSDEKVLDLVHPSLFPLVSGLSRILPNGTTTLDDCIERTGEGITLQLYTEKWDYLSHNSIKPKSFSENFQWLPCEVNLRGDDPKITTYINNLHPHQHRDLYCIIEKMIGCAIPLWNESLTRQKTPGYRFLRVAEYRVAEPEGDGEPRPEQEPDEDVNEYYKRVQKWDEKELNRKASQPEVKSFQPPNRDLFEEDGITLKSEHKVDLKREHDRIQVIVKLANIHLTPEKPKYEGGTWHVEGQLNEHICASALLYYSSDNITPSHLAFRHMVNGGPYRPFSSRDTVIIDYPQDYHQWLEDVFGCQNRGPAIQDIGNVLTKEGRLITFPNILQHQVQPFELADPTKPGHRKILALFLVDPIVNIISTANVPCQRKDWWRRAIKEQETLLGKLPLELKDDIYEIVEGFPISMEKAKEVRLELMDERKKFVIKQDGYFNDTIFSLCEH</sequence>
<dbReference type="InterPro" id="IPR049207">
    <property type="entry name" value="DUF4246_N"/>
</dbReference>
<dbReference type="STRING" id="946122.A0A0C2SKS3"/>
<dbReference type="Pfam" id="PF14033">
    <property type="entry name" value="DUF4246"/>
    <property type="match status" value="1"/>
</dbReference>
<evidence type="ECO:0000313" key="3">
    <source>
        <dbReference type="EMBL" id="KIL63840.1"/>
    </source>
</evidence>
<name>A0A0C2SKS3_AMAMK</name>
<dbReference type="InterPro" id="IPR049192">
    <property type="entry name" value="DUF4246_C"/>
</dbReference>
<feature type="domain" description="DUF4246" evidence="1">
    <location>
        <begin position="52"/>
        <end position="492"/>
    </location>
</feature>
<accession>A0A0C2SKS3</accession>
<evidence type="ECO:0000259" key="1">
    <source>
        <dbReference type="Pfam" id="PF14033"/>
    </source>
</evidence>
<dbReference type="Pfam" id="PF21666">
    <property type="entry name" value="DUF4246_N"/>
    <property type="match status" value="1"/>
</dbReference>
<evidence type="ECO:0000259" key="2">
    <source>
        <dbReference type="Pfam" id="PF21666"/>
    </source>
</evidence>
<protein>
    <submittedName>
        <fullName evidence="3">Uncharacterized protein</fullName>
    </submittedName>
</protein>
<dbReference type="InterPro" id="IPR025340">
    <property type="entry name" value="DUF4246"/>
</dbReference>
<feature type="domain" description="DUF4246" evidence="2">
    <location>
        <begin position="2"/>
        <end position="40"/>
    </location>
</feature>
<keyword evidence="4" id="KW-1185">Reference proteome</keyword>
<dbReference type="Proteomes" id="UP000054549">
    <property type="component" value="Unassembled WGS sequence"/>
</dbReference>
<dbReference type="HOGENOM" id="CLU_012066_2_0_1"/>